<feature type="domain" description="Invertebrate defensins family profile" evidence="3">
    <location>
        <begin position="26"/>
        <end position="62"/>
    </location>
</feature>
<proteinExistence type="evidence at transcript level"/>
<dbReference type="SUPFAM" id="SSF57095">
    <property type="entry name" value="Scorpion toxin-like"/>
    <property type="match status" value="1"/>
</dbReference>
<feature type="signal peptide" evidence="2">
    <location>
        <begin position="1"/>
        <end position="24"/>
    </location>
</feature>
<accession>A0A8F6XY13</accession>
<dbReference type="GO" id="GO:0006952">
    <property type="term" value="P:defense response"/>
    <property type="evidence" value="ECO:0007669"/>
    <property type="project" value="InterPro"/>
</dbReference>
<dbReference type="EMBL" id="MW922035">
    <property type="protein sequence ID" value="QXT26514.1"/>
    <property type="molecule type" value="mRNA"/>
</dbReference>
<feature type="chain" id="PRO_5034125531" evidence="2">
    <location>
        <begin position="25"/>
        <end position="67"/>
    </location>
</feature>
<keyword evidence="2" id="KW-0732">Signal</keyword>
<dbReference type="InterPro" id="IPR036574">
    <property type="entry name" value="Scorpion_toxin-like_sf"/>
</dbReference>
<evidence type="ECO:0000259" key="3">
    <source>
        <dbReference type="Pfam" id="PF01097"/>
    </source>
</evidence>
<dbReference type="AlphaFoldDB" id="A0A8F6XY13"/>
<organism evidence="4">
    <name type="scientific">Mytilus coruscus</name>
    <name type="common">Sea mussel</name>
    <dbReference type="NCBI Taxonomy" id="42192"/>
    <lineage>
        <taxon>Eukaryota</taxon>
        <taxon>Metazoa</taxon>
        <taxon>Spiralia</taxon>
        <taxon>Lophotrochozoa</taxon>
        <taxon>Mollusca</taxon>
        <taxon>Bivalvia</taxon>
        <taxon>Autobranchia</taxon>
        <taxon>Pteriomorphia</taxon>
        <taxon>Mytilida</taxon>
        <taxon>Mytiloidea</taxon>
        <taxon>Mytilidae</taxon>
        <taxon>Mytilinae</taxon>
        <taxon>Mytilus</taxon>
    </lineage>
</organism>
<reference evidence="4" key="1">
    <citation type="submission" date="2021-04" db="EMBL/GenBank/DDBJ databases">
        <authorList>
            <person name="Yang J."/>
            <person name="Liao Z."/>
        </authorList>
    </citation>
    <scope>NUCLEOTIDE SEQUENCE</scope>
</reference>
<dbReference type="InterPro" id="IPR001542">
    <property type="entry name" value="Defensin_invertebrate/fungal"/>
</dbReference>
<evidence type="ECO:0000256" key="1">
    <source>
        <dbReference type="ARBA" id="ARBA00023157"/>
    </source>
</evidence>
<evidence type="ECO:0000256" key="2">
    <source>
        <dbReference type="SAM" id="SignalP"/>
    </source>
</evidence>
<name>A0A8F6XY13_MYTCO</name>
<sequence>MKANVFFIGLLIVLLFQHAKVISGSNGCPYDQNECNAYCHNIGCHRGGYCGGMMILKITCTCLRPCS</sequence>
<evidence type="ECO:0000313" key="4">
    <source>
        <dbReference type="EMBL" id="QXT26514.1"/>
    </source>
</evidence>
<dbReference type="Pfam" id="PF01097">
    <property type="entry name" value="Defensin_2"/>
    <property type="match status" value="1"/>
</dbReference>
<keyword evidence="1" id="KW-1015">Disulfide bond</keyword>
<protein>
    <submittedName>
        <fullName evidence="4">Arthropod-like defensin 2</fullName>
    </submittedName>
</protein>